<comment type="caution">
    <text evidence="2">The sequence shown here is derived from an EMBL/GenBank/DDBJ whole genome shotgun (WGS) entry which is preliminary data.</text>
</comment>
<organism evidence="2 3">
    <name type="scientific">Glycomyces rhizosphaerae</name>
    <dbReference type="NCBI Taxonomy" id="2054422"/>
    <lineage>
        <taxon>Bacteria</taxon>
        <taxon>Bacillati</taxon>
        <taxon>Actinomycetota</taxon>
        <taxon>Actinomycetes</taxon>
        <taxon>Glycomycetales</taxon>
        <taxon>Glycomycetaceae</taxon>
        <taxon>Glycomyces</taxon>
    </lineage>
</organism>
<evidence type="ECO:0000313" key="3">
    <source>
        <dbReference type="Proteomes" id="UP001595712"/>
    </source>
</evidence>
<feature type="region of interest" description="Disordered" evidence="1">
    <location>
        <begin position="1"/>
        <end position="53"/>
    </location>
</feature>
<name>A0ABV7Q3M3_9ACTN</name>
<protein>
    <submittedName>
        <fullName evidence="2">Uncharacterized protein</fullName>
    </submittedName>
</protein>
<feature type="compositionally biased region" description="Basic residues" evidence="1">
    <location>
        <begin position="22"/>
        <end position="31"/>
    </location>
</feature>
<dbReference type="RefSeq" id="WP_387980040.1">
    <property type="nucleotide sequence ID" value="NZ_JBHRWO010000021.1"/>
</dbReference>
<accession>A0ABV7Q3M3</accession>
<evidence type="ECO:0000256" key="1">
    <source>
        <dbReference type="SAM" id="MobiDB-lite"/>
    </source>
</evidence>
<evidence type="ECO:0000313" key="2">
    <source>
        <dbReference type="EMBL" id="MFC3495430.1"/>
    </source>
</evidence>
<dbReference type="EMBL" id="JBHRWO010000021">
    <property type="protein sequence ID" value="MFC3495430.1"/>
    <property type="molecule type" value="Genomic_DNA"/>
</dbReference>
<sequence>MTNPPRPPRLNPVDADRQAPRAAKHPTTRHSARSETTGAAEPSRAERPPRAGA</sequence>
<feature type="compositionally biased region" description="Basic and acidic residues" evidence="1">
    <location>
        <begin position="43"/>
        <end position="53"/>
    </location>
</feature>
<feature type="compositionally biased region" description="Pro residues" evidence="1">
    <location>
        <begin position="1"/>
        <end position="10"/>
    </location>
</feature>
<gene>
    <name evidence="2" type="ORF">ACFO8M_23350</name>
</gene>
<proteinExistence type="predicted"/>
<dbReference type="Proteomes" id="UP001595712">
    <property type="component" value="Unassembled WGS sequence"/>
</dbReference>
<keyword evidence="3" id="KW-1185">Reference proteome</keyword>
<reference evidence="3" key="1">
    <citation type="journal article" date="2019" name="Int. J. Syst. Evol. Microbiol.">
        <title>The Global Catalogue of Microorganisms (GCM) 10K type strain sequencing project: providing services to taxonomists for standard genome sequencing and annotation.</title>
        <authorList>
            <consortium name="The Broad Institute Genomics Platform"/>
            <consortium name="The Broad Institute Genome Sequencing Center for Infectious Disease"/>
            <person name="Wu L."/>
            <person name="Ma J."/>
        </authorList>
    </citation>
    <scope>NUCLEOTIDE SEQUENCE [LARGE SCALE GENOMIC DNA]</scope>
    <source>
        <strain evidence="3">CGMCC 4.7396</strain>
    </source>
</reference>